<dbReference type="OrthoDB" id="2288096at2759"/>
<keyword evidence="2" id="KW-1185">Reference proteome</keyword>
<evidence type="ECO:0000313" key="2">
    <source>
        <dbReference type="Proteomes" id="UP000789570"/>
    </source>
</evidence>
<reference evidence="1" key="1">
    <citation type="submission" date="2021-06" db="EMBL/GenBank/DDBJ databases">
        <authorList>
            <person name="Kallberg Y."/>
            <person name="Tangrot J."/>
            <person name="Rosling A."/>
        </authorList>
    </citation>
    <scope>NUCLEOTIDE SEQUENCE</scope>
    <source>
        <strain evidence="1">UK204</strain>
    </source>
</reference>
<evidence type="ECO:0000313" key="1">
    <source>
        <dbReference type="EMBL" id="CAG8697718.1"/>
    </source>
</evidence>
<dbReference type="Proteomes" id="UP000789570">
    <property type="component" value="Unassembled WGS sequence"/>
</dbReference>
<protein>
    <submittedName>
        <fullName evidence="1">10485_t:CDS:1</fullName>
    </submittedName>
</protein>
<proteinExistence type="predicted"/>
<gene>
    <name evidence="1" type="ORF">FCALED_LOCUS13314</name>
</gene>
<organism evidence="1 2">
    <name type="scientific">Funneliformis caledonium</name>
    <dbReference type="NCBI Taxonomy" id="1117310"/>
    <lineage>
        <taxon>Eukaryota</taxon>
        <taxon>Fungi</taxon>
        <taxon>Fungi incertae sedis</taxon>
        <taxon>Mucoromycota</taxon>
        <taxon>Glomeromycotina</taxon>
        <taxon>Glomeromycetes</taxon>
        <taxon>Glomerales</taxon>
        <taxon>Glomeraceae</taxon>
        <taxon>Funneliformis</taxon>
    </lineage>
</organism>
<name>A0A9N9N2S9_9GLOM</name>
<dbReference type="AlphaFoldDB" id="A0A9N9N2S9"/>
<feature type="non-terminal residue" evidence="1">
    <location>
        <position position="1"/>
    </location>
</feature>
<accession>A0A9N9N2S9</accession>
<sequence length="91" mass="10700">EYYRSNKEAIESKTRKAVGREKQPDAIINKVQEEMNNLYLLYTDLIWIVVFNKDVFDIYNINCMLGFQIVGKFPIVTFCSDYTSLNNYSVL</sequence>
<comment type="caution">
    <text evidence="1">The sequence shown here is derived from an EMBL/GenBank/DDBJ whole genome shotgun (WGS) entry which is preliminary data.</text>
</comment>
<dbReference type="EMBL" id="CAJVPQ010007530">
    <property type="protein sequence ID" value="CAG8697718.1"/>
    <property type="molecule type" value="Genomic_DNA"/>
</dbReference>